<dbReference type="EMBL" id="WKFB01000856">
    <property type="protein sequence ID" value="KAF6717291.1"/>
    <property type="molecule type" value="Genomic_DNA"/>
</dbReference>
<dbReference type="AlphaFoldDB" id="A0A834F116"/>
<evidence type="ECO:0000313" key="2">
    <source>
        <dbReference type="EMBL" id="KAF6717291.1"/>
    </source>
</evidence>
<dbReference type="Proteomes" id="UP000646548">
    <property type="component" value="Unassembled WGS sequence"/>
</dbReference>
<organism evidence="2 3">
    <name type="scientific">Oryzias melastigma</name>
    <name type="common">Marine medaka</name>
    <dbReference type="NCBI Taxonomy" id="30732"/>
    <lineage>
        <taxon>Eukaryota</taxon>
        <taxon>Metazoa</taxon>
        <taxon>Chordata</taxon>
        <taxon>Craniata</taxon>
        <taxon>Vertebrata</taxon>
        <taxon>Euteleostomi</taxon>
        <taxon>Actinopterygii</taxon>
        <taxon>Neopterygii</taxon>
        <taxon>Teleostei</taxon>
        <taxon>Neoteleostei</taxon>
        <taxon>Acanthomorphata</taxon>
        <taxon>Ovalentaria</taxon>
        <taxon>Atherinomorphae</taxon>
        <taxon>Beloniformes</taxon>
        <taxon>Adrianichthyidae</taxon>
        <taxon>Oryziinae</taxon>
        <taxon>Oryzias</taxon>
    </lineage>
</organism>
<accession>A0A834F116</accession>
<protein>
    <submittedName>
        <fullName evidence="2">Uncharacterized protein</fullName>
    </submittedName>
</protein>
<comment type="caution">
    <text evidence="2">The sequence shown here is derived from an EMBL/GenBank/DDBJ whole genome shotgun (WGS) entry which is preliminary data.</text>
</comment>
<evidence type="ECO:0000313" key="3">
    <source>
        <dbReference type="Proteomes" id="UP000646548"/>
    </source>
</evidence>
<feature type="compositionally biased region" description="Basic and acidic residues" evidence="1">
    <location>
        <begin position="1"/>
        <end position="17"/>
    </location>
</feature>
<feature type="region of interest" description="Disordered" evidence="1">
    <location>
        <begin position="1"/>
        <end position="34"/>
    </location>
</feature>
<name>A0A834F116_ORYME</name>
<evidence type="ECO:0000256" key="1">
    <source>
        <dbReference type="SAM" id="MobiDB-lite"/>
    </source>
</evidence>
<proteinExistence type="predicted"/>
<gene>
    <name evidence="2" type="ORF">FQA47_005437</name>
</gene>
<reference evidence="2" key="1">
    <citation type="journal article" name="BMC Genomics">
        <title>Long-read sequencing and de novo genome assembly of marine medaka (Oryzias melastigma).</title>
        <authorList>
            <person name="Liang P."/>
            <person name="Saqib H.S.A."/>
            <person name="Ni X."/>
            <person name="Shen Y."/>
        </authorList>
    </citation>
    <scope>NUCLEOTIDE SEQUENCE</scope>
    <source>
        <strain evidence="2">Bigg-433</strain>
    </source>
</reference>
<sequence length="175" mass="19165">MTRERKETGKRQEETRLGGDQTDQGTKPSFSGKDLHPCLAAFQLLSSSKPGDVKPEDAHQLVSRRAHLDVAVRASKTVRGLRWLDRDCAASTLRRSTSGKLADRGRSSPPHVLAVAPLCSRGWTETAPLQTVLPRRVQGLHFNARFPRFLCVSALVSSDFVFSPSRVPLPPSGSP</sequence>